<evidence type="ECO:0000313" key="1">
    <source>
        <dbReference type="EMBL" id="QED45169.1"/>
    </source>
</evidence>
<proteinExistence type="predicted"/>
<gene>
    <name evidence="1" type="primary">ORF2</name>
</gene>
<protein>
    <submittedName>
        <fullName evidence="1">PIPO</fullName>
    </submittedName>
</protein>
<name>A0A6M2YZA5_9POTV</name>
<reference evidence="1" key="1">
    <citation type="submission" date="2019-06" db="EMBL/GenBank/DDBJ databases">
        <authorList>
            <person name="Jo Y."/>
            <person name="Cho W.K."/>
        </authorList>
    </citation>
    <scope>NUCLEOTIDE SEQUENCE</scope>
    <source>
        <strain evidence="1">G14</strain>
    </source>
</reference>
<organism evidence="1">
    <name type="scientific">Onion yellow dwarf virus</name>
    <dbReference type="NCBI Taxonomy" id="43130"/>
    <lineage>
        <taxon>Viruses</taxon>
        <taxon>Riboviria</taxon>
        <taxon>Orthornavirae</taxon>
        <taxon>Pisuviricota</taxon>
        <taxon>Stelpaviricetes</taxon>
        <taxon>Patatavirales</taxon>
        <taxon>Potyviridae</taxon>
        <taxon>Potyvirus</taxon>
        <taxon>Potyvirus cepae</taxon>
    </lineage>
</organism>
<accession>A0A6M2YZA5</accession>
<sequence length="74" mass="8579">MLRRDLCGVVARVKFIGKMCIRMGKAKMRTTILKNFQPERFGCAKRQCEELFNTVFKVHCVGSESASFRFLFPD</sequence>
<dbReference type="EMBL" id="MN059564">
    <property type="protein sequence ID" value="QED45169.1"/>
    <property type="molecule type" value="Genomic_RNA"/>
</dbReference>